<keyword evidence="1" id="KW-1133">Transmembrane helix</keyword>
<keyword evidence="1" id="KW-0812">Transmembrane</keyword>
<dbReference type="Proteomes" id="UP000198775">
    <property type="component" value="Unassembled WGS sequence"/>
</dbReference>
<keyword evidence="1" id="KW-0472">Membrane</keyword>
<reference evidence="3" key="1">
    <citation type="submission" date="2016-10" db="EMBL/GenBank/DDBJ databases">
        <authorList>
            <person name="Varghese N."/>
            <person name="Submissions S."/>
        </authorList>
    </citation>
    <scope>NUCLEOTIDE SEQUENCE [LARGE SCALE GENOMIC DNA]</scope>
    <source>
        <strain evidence="3">IBRC-M 10043</strain>
    </source>
</reference>
<keyword evidence="3" id="KW-1185">Reference proteome</keyword>
<evidence type="ECO:0000256" key="1">
    <source>
        <dbReference type="SAM" id="Phobius"/>
    </source>
</evidence>
<dbReference type="AlphaFoldDB" id="A0A1H8RKA5"/>
<sequence length="70" mass="7542">MSGTVSAPQSPTEWLIFAVGVFFIVSTAVFLTTENFVTSIEMGVSSMAITVGLATALVFTWRRVSPIITR</sequence>
<protein>
    <submittedName>
        <fullName evidence="2">Uncharacterized protein</fullName>
    </submittedName>
</protein>
<evidence type="ECO:0000313" key="3">
    <source>
        <dbReference type="Proteomes" id="UP000198775"/>
    </source>
</evidence>
<evidence type="ECO:0000313" key="2">
    <source>
        <dbReference type="EMBL" id="SEO66697.1"/>
    </source>
</evidence>
<name>A0A1H8RKA5_9EURY</name>
<proteinExistence type="predicted"/>
<feature type="transmembrane region" description="Helical" evidence="1">
    <location>
        <begin position="43"/>
        <end position="61"/>
    </location>
</feature>
<organism evidence="2 3">
    <name type="scientific">Halorientalis persicus</name>
    <dbReference type="NCBI Taxonomy" id="1367881"/>
    <lineage>
        <taxon>Archaea</taxon>
        <taxon>Methanobacteriati</taxon>
        <taxon>Methanobacteriota</taxon>
        <taxon>Stenosarchaea group</taxon>
        <taxon>Halobacteria</taxon>
        <taxon>Halobacteriales</taxon>
        <taxon>Haloarculaceae</taxon>
        <taxon>Halorientalis</taxon>
    </lineage>
</organism>
<dbReference type="RefSeq" id="WP_092661946.1">
    <property type="nucleotide sequence ID" value="NZ_FOCX01000016.1"/>
</dbReference>
<gene>
    <name evidence="2" type="ORF">SAMN05216388_101691</name>
</gene>
<feature type="transmembrane region" description="Helical" evidence="1">
    <location>
        <begin position="12"/>
        <end position="31"/>
    </location>
</feature>
<accession>A0A1H8RKA5</accession>
<dbReference type="EMBL" id="FOCX01000016">
    <property type="protein sequence ID" value="SEO66697.1"/>
    <property type="molecule type" value="Genomic_DNA"/>
</dbReference>